<dbReference type="PANTHER" id="PTHR35377">
    <property type="entry name" value="ANTITOXIN VAPB49-RELATED-RELATED"/>
    <property type="match status" value="1"/>
</dbReference>
<gene>
    <name evidence="3" type="ORF">VL20_5102</name>
</gene>
<dbReference type="InterPro" id="IPR051416">
    <property type="entry name" value="phD-YefM_TA_antitoxins"/>
</dbReference>
<dbReference type="KEGG" id="mpk:VL20_5102"/>
<dbReference type="InterPro" id="IPR018739">
    <property type="entry name" value="DUF2281"/>
</dbReference>
<dbReference type="Pfam" id="PF10047">
    <property type="entry name" value="DUF2281"/>
    <property type="match status" value="1"/>
</dbReference>
<keyword evidence="4" id="KW-1185">Reference proteome</keyword>
<dbReference type="RefSeq" id="WP_002790026.1">
    <property type="nucleotide sequence ID" value="NZ_CP011339.1"/>
</dbReference>
<evidence type="ECO:0000313" key="4">
    <source>
        <dbReference type="Proteomes" id="UP000068167"/>
    </source>
</evidence>
<proteinExistence type="inferred from homology"/>
<accession>A0A0K1S740</accession>
<protein>
    <recommendedName>
        <fullName evidence="2">DUF2281 domain-containing protein</fullName>
    </recommendedName>
</protein>
<feature type="domain" description="DUF2281" evidence="2">
    <location>
        <begin position="43"/>
        <end position="73"/>
    </location>
</feature>
<evidence type="ECO:0000259" key="2">
    <source>
        <dbReference type="Pfam" id="PF10047"/>
    </source>
</evidence>
<evidence type="ECO:0000256" key="1">
    <source>
        <dbReference type="ARBA" id="ARBA00009981"/>
    </source>
</evidence>
<dbReference type="EMBL" id="CP011339">
    <property type="protein sequence ID" value="AKV69957.1"/>
    <property type="molecule type" value="Genomic_DNA"/>
</dbReference>
<sequence length="75" mass="8509">MHQIDINQAQTQLESLLQSALKGDEIIITQNDQPVLKLVRLTPPPKRRQSGSAKGLIWMSPDFDEPLEDFSEYMG</sequence>
<dbReference type="PATRIC" id="fig|1638788.3.peg.5144"/>
<comment type="similarity">
    <text evidence="1">Belongs to the phD/YefM antitoxin family.</text>
</comment>
<evidence type="ECO:0000313" key="3">
    <source>
        <dbReference type="EMBL" id="AKV69957.1"/>
    </source>
</evidence>
<dbReference type="Proteomes" id="UP000068167">
    <property type="component" value="Chromosome"/>
</dbReference>
<dbReference type="SUPFAM" id="SSF143120">
    <property type="entry name" value="YefM-like"/>
    <property type="match status" value="1"/>
</dbReference>
<dbReference type="InterPro" id="IPR036165">
    <property type="entry name" value="YefM-like_sf"/>
</dbReference>
<name>A0A0K1S740_9CHRO</name>
<reference evidence="3 4" key="1">
    <citation type="journal article" date="2016" name="Stand. Genomic Sci.">
        <title>Complete genome sequence and genomic characterization of Microcystis panniformis FACHB 1757 by third-generation sequencing.</title>
        <authorList>
            <person name="Zhang J.Y."/>
            <person name="Guan R."/>
            <person name="Zhang H.J."/>
            <person name="Li H."/>
            <person name="Xiao P."/>
            <person name="Yu G.L."/>
            <person name="Du L."/>
            <person name="Cao D.M."/>
            <person name="Zhu B.C."/>
            <person name="Li R.H."/>
            <person name="Lu Z.H."/>
        </authorList>
    </citation>
    <scope>NUCLEOTIDE SEQUENCE [LARGE SCALE GENOMIC DNA]</scope>
    <source>
        <strain evidence="3 4">FACHB-1757</strain>
    </source>
</reference>
<dbReference type="AlphaFoldDB" id="A0A0K1S740"/>
<organism evidence="3 4">
    <name type="scientific">Microcystis panniformis FACHB-1757</name>
    <dbReference type="NCBI Taxonomy" id="1638788"/>
    <lineage>
        <taxon>Bacteria</taxon>
        <taxon>Bacillati</taxon>
        <taxon>Cyanobacteriota</taxon>
        <taxon>Cyanophyceae</taxon>
        <taxon>Oscillatoriophycideae</taxon>
        <taxon>Chroococcales</taxon>
        <taxon>Microcystaceae</taxon>
        <taxon>Microcystis</taxon>
    </lineage>
</organism>
<dbReference type="PANTHER" id="PTHR35377:SF4">
    <property type="entry name" value="PREVENT-HOST-DEATH FAMILY PROTEIN"/>
    <property type="match status" value="1"/>
</dbReference>